<gene>
    <name evidence="4" type="ORF">L873DRAFT_1655692</name>
</gene>
<dbReference type="PROSITE" id="PS50297">
    <property type="entry name" value="ANK_REP_REGION"/>
    <property type="match status" value="4"/>
</dbReference>
<dbReference type="AlphaFoldDB" id="A0A3N4K2M9"/>
<evidence type="ECO:0000313" key="4">
    <source>
        <dbReference type="EMBL" id="RPB03778.1"/>
    </source>
</evidence>
<keyword evidence="5" id="KW-1185">Reference proteome</keyword>
<dbReference type="PANTHER" id="PTHR24171">
    <property type="entry name" value="ANKYRIN REPEAT DOMAIN-CONTAINING PROTEIN 39-RELATED"/>
    <property type="match status" value="1"/>
</dbReference>
<dbReference type="OrthoDB" id="20872at2759"/>
<name>A0A3N4K2M9_9PEZI</name>
<dbReference type="Gene3D" id="1.25.40.20">
    <property type="entry name" value="Ankyrin repeat-containing domain"/>
    <property type="match status" value="1"/>
</dbReference>
<dbReference type="Proteomes" id="UP000276215">
    <property type="component" value="Unassembled WGS sequence"/>
</dbReference>
<dbReference type="SUPFAM" id="SSF48403">
    <property type="entry name" value="Ankyrin repeat"/>
    <property type="match status" value="1"/>
</dbReference>
<dbReference type="EMBL" id="ML120361">
    <property type="protein sequence ID" value="RPB03778.1"/>
    <property type="molecule type" value="Genomic_DNA"/>
</dbReference>
<evidence type="ECO:0000313" key="5">
    <source>
        <dbReference type="Proteomes" id="UP000276215"/>
    </source>
</evidence>
<reference evidence="4 5" key="1">
    <citation type="journal article" date="2018" name="Nat. Ecol. Evol.">
        <title>Pezizomycetes genomes reveal the molecular basis of ectomycorrhizal truffle lifestyle.</title>
        <authorList>
            <person name="Murat C."/>
            <person name="Payen T."/>
            <person name="Noel B."/>
            <person name="Kuo A."/>
            <person name="Morin E."/>
            <person name="Chen J."/>
            <person name="Kohler A."/>
            <person name="Krizsan K."/>
            <person name="Balestrini R."/>
            <person name="Da Silva C."/>
            <person name="Montanini B."/>
            <person name="Hainaut M."/>
            <person name="Levati E."/>
            <person name="Barry K.W."/>
            <person name="Belfiori B."/>
            <person name="Cichocki N."/>
            <person name="Clum A."/>
            <person name="Dockter R.B."/>
            <person name="Fauchery L."/>
            <person name="Guy J."/>
            <person name="Iotti M."/>
            <person name="Le Tacon F."/>
            <person name="Lindquist E.A."/>
            <person name="Lipzen A."/>
            <person name="Malagnac F."/>
            <person name="Mello A."/>
            <person name="Molinier V."/>
            <person name="Miyauchi S."/>
            <person name="Poulain J."/>
            <person name="Riccioni C."/>
            <person name="Rubini A."/>
            <person name="Sitrit Y."/>
            <person name="Splivallo R."/>
            <person name="Traeger S."/>
            <person name="Wang M."/>
            <person name="Zifcakova L."/>
            <person name="Wipf D."/>
            <person name="Zambonelli A."/>
            <person name="Paolocci F."/>
            <person name="Nowrousian M."/>
            <person name="Ottonello S."/>
            <person name="Baldrian P."/>
            <person name="Spatafora J.W."/>
            <person name="Henrissat B."/>
            <person name="Nagy L.G."/>
            <person name="Aury J.M."/>
            <person name="Wincker P."/>
            <person name="Grigoriev I.V."/>
            <person name="Bonfante P."/>
            <person name="Martin F.M."/>
        </authorList>
    </citation>
    <scope>NUCLEOTIDE SEQUENCE [LARGE SCALE GENOMIC DNA]</scope>
    <source>
        <strain evidence="4 5">120613-1</strain>
    </source>
</reference>
<protein>
    <submittedName>
        <fullName evidence="4">Ankyrin</fullName>
    </submittedName>
</protein>
<evidence type="ECO:0000256" key="1">
    <source>
        <dbReference type="ARBA" id="ARBA00022737"/>
    </source>
</evidence>
<feature type="repeat" description="ANK" evidence="3">
    <location>
        <begin position="1"/>
        <end position="28"/>
    </location>
</feature>
<accession>A0A3N4K2M9</accession>
<dbReference type="PROSITE" id="PS50088">
    <property type="entry name" value="ANK_REPEAT"/>
    <property type="match status" value="4"/>
</dbReference>
<evidence type="ECO:0000256" key="3">
    <source>
        <dbReference type="PROSITE-ProRule" id="PRU00023"/>
    </source>
</evidence>
<organism evidence="4 5">
    <name type="scientific">Choiromyces venosus 120613-1</name>
    <dbReference type="NCBI Taxonomy" id="1336337"/>
    <lineage>
        <taxon>Eukaryota</taxon>
        <taxon>Fungi</taxon>
        <taxon>Dikarya</taxon>
        <taxon>Ascomycota</taxon>
        <taxon>Pezizomycotina</taxon>
        <taxon>Pezizomycetes</taxon>
        <taxon>Pezizales</taxon>
        <taxon>Tuberaceae</taxon>
        <taxon>Choiromyces</taxon>
    </lineage>
</organism>
<dbReference type="Pfam" id="PF12796">
    <property type="entry name" value="Ank_2"/>
    <property type="match status" value="1"/>
</dbReference>
<feature type="repeat" description="ANK" evidence="3">
    <location>
        <begin position="67"/>
        <end position="95"/>
    </location>
</feature>
<keyword evidence="2 3" id="KW-0040">ANK repeat</keyword>
<dbReference type="SMART" id="SM00248">
    <property type="entry name" value="ANK"/>
    <property type="match status" value="4"/>
</dbReference>
<dbReference type="InterPro" id="IPR036770">
    <property type="entry name" value="Ankyrin_rpt-contain_sf"/>
</dbReference>
<feature type="repeat" description="ANK" evidence="3">
    <location>
        <begin position="99"/>
        <end position="127"/>
    </location>
</feature>
<feature type="non-terminal residue" evidence="4">
    <location>
        <position position="127"/>
    </location>
</feature>
<feature type="non-terminal residue" evidence="4">
    <location>
        <position position="1"/>
    </location>
</feature>
<dbReference type="InterPro" id="IPR002110">
    <property type="entry name" value="Ankyrin_rpt"/>
</dbReference>
<proteinExistence type="predicted"/>
<feature type="repeat" description="ANK" evidence="3">
    <location>
        <begin position="29"/>
        <end position="61"/>
    </location>
</feature>
<evidence type="ECO:0000256" key="2">
    <source>
        <dbReference type="ARBA" id="ARBA00023043"/>
    </source>
</evidence>
<keyword evidence="1" id="KW-0677">Repeat</keyword>
<sequence>LQTAVVEGDFDAVKRLIESGADVNASPSKRDTPLLAAIAAKKPDIVKLLLDNGARFDLSPDPFDGGPLQRAAKSGNVQITSMLLEVGADVNTQSEKSEFTGTALYEASRLGGIDILEMLLGKGADCN</sequence>
<dbReference type="STRING" id="1336337.A0A3N4K2M9"/>
<dbReference type="Pfam" id="PF00023">
    <property type="entry name" value="Ank"/>
    <property type="match status" value="1"/>
</dbReference>